<dbReference type="Gene3D" id="3.90.550.10">
    <property type="entry name" value="Spore Coat Polysaccharide Biosynthesis Protein SpsA, Chain A"/>
    <property type="match status" value="1"/>
</dbReference>
<dbReference type="InterPro" id="IPR029044">
    <property type="entry name" value="Nucleotide-diphossugar_trans"/>
</dbReference>
<keyword evidence="1" id="KW-0328">Glycosyltransferase</keyword>
<dbReference type="PANTHER" id="PTHR22916:SF51">
    <property type="entry name" value="GLYCOSYLTRANSFERASE EPSH-RELATED"/>
    <property type="match status" value="1"/>
</dbReference>
<dbReference type="Pfam" id="PF00535">
    <property type="entry name" value="Glycos_transf_2"/>
    <property type="match status" value="1"/>
</dbReference>
<evidence type="ECO:0000256" key="1">
    <source>
        <dbReference type="ARBA" id="ARBA00022676"/>
    </source>
</evidence>
<accession>A0A7G9WJ55</accession>
<evidence type="ECO:0000259" key="3">
    <source>
        <dbReference type="Pfam" id="PF00535"/>
    </source>
</evidence>
<gene>
    <name evidence="4" type="ORF">H6X83_03535</name>
</gene>
<protein>
    <submittedName>
        <fullName evidence="4">Glycosyltransferase family 2 protein</fullName>
    </submittedName>
</protein>
<name>A0A7G9WJ55_9FIRM</name>
<sequence length="319" mass="36399">MPEISVIMLTYNRENLVARAVNSILNQTFADFEFIIVDNGSSDRSGQIADVFAKADSRVQVIHTARGNIGSGRNTGLNAASGKYITFIDDDDYAESDMLQFLYSLAENYHADIAVCGSNKEENGKITPNGVYAYSELYVMDAQQATAAFLQRIRYNAAMPTKLLKHSLFHKIHFLSDGCYDDISTTYRCFANAEVVVAQGIPKYTFYRHPGNNSSAATKHYLLNPTQLKEYLSAFRQRTEYISQVLPQLAELSLYSEWSYMISMVEKINRYQLVSCKGQLAFMKKELLLHQNEFLKSPYITDFEINWMSQYVLNREEKE</sequence>
<dbReference type="RefSeq" id="WP_212507785.1">
    <property type="nucleotide sequence ID" value="NZ_CP060696.1"/>
</dbReference>
<evidence type="ECO:0000313" key="5">
    <source>
        <dbReference type="Proteomes" id="UP000516046"/>
    </source>
</evidence>
<dbReference type="GO" id="GO:0016757">
    <property type="term" value="F:glycosyltransferase activity"/>
    <property type="evidence" value="ECO:0007669"/>
    <property type="project" value="UniProtKB-KW"/>
</dbReference>
<dbReference type="AlphaFoldDB" id="A0A7G9WJ55"/>
<evidence type="ECO:0000256" key="2">
    <source>
        <dbReference type="ARBA" id="ARBA00022679"/>
    </source>
</evidence>
<dbReference type="Proteomes" id="UP000516046">
    <property type="component" value="Chromosome"/>
</dbReference>
<reference evidence="4 5" key="1">
    <citation type="submission" date="2020-08" db="EMBL/GenBank/DDBJ databases">
        <authorList>
            <person name="Ren C."/>
            <person name="Gu Y."/>
            <person name="Xu Y."/>
        </authorList>
    </citation>
    <scope>NUCLEOTIDE SEQUENCE [LARGE SCALE GENOMIC DNA]</scope>
    <source>
        <strain evidence="4 5">LBM18003</strain>
    </source>
</reference>
<dbReference type="KEGG" id="caml:H6X83_03535"/>
<proteinExistence type="predicted"/>
<dbReference type="CDD" id="cd00761">
    <property type="entry name" value="Glyco_tranf_GTA_type"/>
    <property type="match status" value="1"/>
</dbReference>
<dbReference type="EMBL" id="CP060696">
    <property type="protein sequence ID" value="QNO18717.1"/>
    <property type="molecule type" value="Genomic_DNA"/>
</dbReference>
<dbReference type="InterPro" id="IPR001173">
    <property type="entry name" value="Glyco_trans_2-like"/>
</dbReference>
<evidence type="ECO:0000313" key="4">
    <source>
        <dbReference type="EMBL" id="QNO18717.1"/>
    </source>
</evidence>
<organism evidence="4 5">
    <name type="scientific">Caproicibacterium amylolyticum</name>
    <dbReference type="NCBI Taxonomy" id="2766537"/>
    <lineage>
        <taxon>Bacteria</taxon>
        <taxon>Bacillati</taxon>
        <taxon>Bacillota</taxon>
        <taxon>Clostridia</taxon>
        <taxon>Eubacteriales</taxon>
        <taxon>Oscillospiraceae</taxon>
        <taxon>Caproicibacterium</taxon>
    </lineage>
</organism>
<keyword evidence="2 4" id="KW-0808">Transferase</keyword>
<keyword evidence="5" id="KW-1185">Reference proteome</keyword>
<feature type="domain" description="Glycosyltransferase 2-like" evidence="3">
    <location>
        <begin position="5"/>
        <end position="179"/>
    </location>
</feature>
<dbReference type="SUPFAM" id="SSF53448">
    <property type="entry name" value="Nucleotide-diphospho-sugar transferases"/>
    <property type="match status" value="1"/>
</dbReference>
<dbReference type="PANTHER" id="PTHR22916">
    <property type="entry name" value="GLYCOSYLTRANSFERASE"/>
    <property type="match status" value="1"/>
</dbReference>